<evidence type="ECO:0000256" key="1">
    <source>
        <dbReference type="ARBA" id="ARBA00022448"/>
    </source>
</evidence>
<gene>
    <name evidence="5" type="ORF">A2Z42_00945</name>
</gene>
<keyword evidence="2" id="KW-0547">Nucleotide-binding</keyword>
<dbReference type="InterPro" id="IPR017871">
    <property type="entry name" value="ABC_transporter-like_CS"/>
</dbReference>
<comment type="caution">
    <text evidence="5">The sequence shown here is derived from an EMBL/GenBank/DDBJ whole genome shotgun (WGS) entry which is preliminary data.</text>
</comment>
<evidence type="ECO:0000256" key="3">
    <source>
        <dbReference type="ARBA" id="ARBA00022840"/>
    </source>
</evidence>
<dbReference type="GO" id="GO:0005524">
    <property type="term" value="F:ATP binding"/>
    <property type="evidence" value="ECO:0007669"/>
    <property type="project" value="UniProtKB-KW"/>
</dbReference>
<protein>
    <recommendedName>
        <fullName evidence="4">ABC transporter domain-containing protein</fullName>
    </recommendedName>
</protein>
<keyword evidence="1" id="KW-0813">Transport</keyword>
<dbReference type="InterPro" id="IPR017911">
    <property type="entry name" value="MacB-like_ATP-bd"/>
</dbReference>
<name>A0A1G1WIS2_9BACT</name>
<dbReference type="InterPro" id="IPR015854">
    <property type="entry name" value="ABC_transpr_LolD-like"/>
</dbReference>
<evidence type="ECO:0000313" key="6">
    <source>
        <dbReference type="Proteomes" id="UP000176645"/>
    </source>
</evidence>
<dbReference type="PROSITE" id="PS50893">
    <property type="entry name" value="ABC_TRANSPORTER_2"/>
    <property type="match status" value="1"/>
</dbReference>
<dbReference type="FunFam" id="3.40.50.300:FF:000032">
    <property type="entry name" value="Export ABC transporter ATP-binding protein"/>
    <property type="match status" value="1"/>
</dbReference>
<dbReference type="AlphaFoldDB" id="A0A1G1WIS2"/>
<dbReference type="Gene3D" id="3.40.50.300">
    <property type="entry name" value="P-loop containing nucleotide triphosphate hydrolases"/>
    <property type="match status" value="1"/>
</dbReference>
<dbReference type="GO" id="GO:0016887">
    <property type="term" value="F:ATP hydrolysis activity"/>
    <property type="evidence" value="ECO:0007669"/>
    <property type="project" value="InterPro"/>
</dbReference>
<dbReference type="GO" id="GO:0005886">
    <property type="term" value="C:plasma membrane"/>
    <property type="evidence" value="ECO:0007669"/>
    <property type="project" value="TreeGrafter"/>
</dbReference>
<evidence type="ECO:0000256" key="2">
    <source>
        <dbReference type="ARBA" id="ARBA00022741"/>
    </source>
</evidence>
<keyword evidence="3" id="KW-0067">ATP-binding</keyword>
<dbReference type="PANTHER" id="PTHR24220">
    <property type="entry name" value="IMPORT ATP-BINDING PROTEIN"/>
    <property type="match status" value="1"/>
</dbReference>
<dbReference type="CDD" id="cd03255">
    <property type="entry name" value="ABC_MJ0796_LolCDE_FtsE"/>
    <property type="match status" value="1"/>
</dbReference>
<dbReference type="EMBL" id="MHCU01000029">
    <property type="protein sequence ID" value="OGY27625.1"/>
    <property type="molecule type" value="Genomic_DNA"/>
</dbReference>
<feature type="domain" description="ABC transporter" evidence="4">
    <location>
        <begin position="3"/>
        <end position="239"/>
    </location>
</feature>
<dbReference type="SMART" id="SM00382">
    <property type="entry name" value="AAA"/>
    <property type="match status" value="1"/>
</dbReference>
<dbReference type="Pfam" id="PF00005">
    <property type="entry name" value="ABC_tran"/>
    <property type="match status" value="1"/>
</dbReference>
<dbReference type="InterPro" id="IPR003593">
    <property type="entry name" value="AAA+_ATPase"/>
</dbReference>
<dbReference type="GO" id="GO:0098796">
    <property type="term" value="C:membrane protein complex"/>
    <property type="evidence" value="ECO:0007669"/>
    <property type="project" value="UniProtKB-ARBA"/>
</dbReference>
<reference evidence="5 6" key="1">
    <citation type="journal article" date="2016" name="Nat. Commun.">
        <title>Thousands of microbial genomes shed light on interconnected biogeochemical processes in an aquifer system.</title>
        <authorList>
            <person name="Anantharaman K."/>
            <person name="Brown C.T."/>
            <person name="Hug L.A."/>
            <person name="Sharon I."/>
            <person name="Castelle C.J."/>
            <person name="Probst A.J."/>
            <person name="Thomas B.C."/>
            <person name="Singh A."/>
            <person name="Wilkins M.J."/>
            <person name="Karaoz U."/>
            <person name="Brodie E.L."/>
            <person name="Williams K.H."/>
            <person name="Hubbard S.S."/>
            <person name="Banfield J.F."/>
        </authorList>
    </citation>
    <scope>NUCLEOTIDE SEQUENCE [LARGE SCALE GENOMIC DNA]</scope>
</reference>
<dbReference type="PROSITE" id="PS00211">
    <property type="entry name" value="ABC_TRANSPORTER_1"/>
    <property type="match status" value="1"/>
</dbReference>
<organism evidence="5 6">
    <name type="scientific">Candidatus Woykebacteria bacterium RBG_19FT_COMBO_43_10</name>
    <dbReference type="NCBI Taxonomy" id="1802598"/>
    <lineage>
        <taxon>Bacteria</taxon>
        <taxon>Candidatus Woykeibacteriota</taxon>
    </lineage>
</organism>
<sequence>MSLVARNVTKIYDQGRPSEVKAVNNVSLSVNPGEVYLFMGPSGSGKTTLITILGGLLSVTEGVVMVNGDDITKLKENKLPKFRLDNIGFIFQSFNLLSALTASENVAVPLIAKGISRNRALEQAKEMLGRMGLENRLDNKPASLSGGEKQRVAIARALITNPAILLADEPTANLDSKNGHEVMMRLCGVACAENKSVIIVSHDARIRDIAHKVLWIEDGKIVKTEDGNHKNTCPHENRS</sequence>
<dbReference type="InterPro" id="IPR027417">
    <property type="entry name" value="P-loop_NTPase"/>
</dbReference>
<evidence type="ECO:0000313" key="5">
    <source>
        <dbReference type="EMBL" id="OGY27625.1"/>
    </source>
</evidence>
<accession>A0A1G1WIS2</accession>
<dbReference type="GO" id="GO:0022857">
    <property type="term" value="F:transmembrane transporter activity"/>
    <property type="evidence" value="ECO:0007669"/>
    <property type="project" value="TreeGrafter"/>
</dbReference>
<dbReference type="InterPro" id="IPR003439">
    <property type="entry name" value="ABC_transporter-like_ATP-bd"/>
</dbReference>
<dbReference type="PANTHER" id="PTHR24220:SF692">
    <property type="entry name" value="ABC TRANSPORTER DOMAIN-CONTAINING PROTEIN"/>
    <property type="match status" value="1"/>
</dbReference>
<proteinExistence type="predicted"/>
<dbReference type="SUPFAM" id="SSF52540">
    <property type="entry name" value="P-loop containing nucleoside triphosphate hydrolases"/>
    <property type="match status" value="1"/>
</dbReference>
<evidence type="ECO:0000259" key="4">
    <source>
        <dbReference type="PROSITE" id="PS50893"/>
    </source>
</evidence>
<dbReference type="Proteomes" id="UP000176645">
    <property type="component" value="Unassembled WGS sequence"/>
</dbReference>